<keyword evidence="4 5" id="KW-0472">Membrane</keyword>
<dbReference type="PANTHER" id="PTHR39157">
    <property type="entry name" value="INTEGRAL MEMBRANE PROTEIN-RELATED"/>
    <property type="match status" value="1"/>
</dbReference>
<evidence type="ECO:0000256" key="5">
    <source>
        <dbReference type="SAM" id="Phobius"/>
    </source>
</evidence>
<accession>A0A3D8GME6</accession>
<proteinExistence type="predicted"/>
<feature type="transmembrane region" description="Helical" evidence="5">
    <location>
        <begin position="127"/>
        <end position="145"/>
    </location>
</feature>
<dbReference type="RefSeq" id="WP_115453424.1">
    <property type="nucleotide sequence ID" value="NZ_QNQT01000009.1"/>
</dbReference>
<protein>
    <submittedName>
        <fullName evidence="6">Crp/Fnr family transcriptional regulator</fullName>
    </submittedName>
</protein>
<keyword evidence="7" id="KW-1185">Reference proteome</keyword>
<evidence type="ECO:0000313" key="6">
    <source>
        <dbReference type="EMBL" id="RDU35640.1"/>
    </source>
</evidence>
<evidence type="ECO:0000256" key="1">
    <source>
        <dbReference type="ARBA" id="ARBA00004141"/>
    </source>
</evidence>
<comment type="subcellular location">
    <subcellularLocation>
        <location evidence="1">Membrane</location>
        <topology evidence="1">Multi-pass membrane protein</topology>
    </subcellularLocation>
</comment>
<keyword evidence="2 5" id="KW-0812">Transmembrane</keyword>
<dbReference type="EMBL" id="QNQT01000009">
    <property type="protein sequence ID" value="RDU35640.1"/>
    <property type="molecule type" value="Genomic_DNA"/>
</dbReference>
<feature type="transmembrane region" description="Helical" evidence="5">
    <location>
        <begin position="88"/>
        <end position="115"/>
    </location>
</feature>
<dbReference type="Proteomes" id="UP000257144">
    <property type="component" value="Unassembled WGS sequence"/>
</dbReference>
<sequence>MFNNFLRENKVAAALLAVLRIYLGYAWITAGYHKLTGGFDATGFLKGAAAKPVQGPDGIVYGWYVDFLNAFAIPNADLFNVLIPWGEFLVGLGLILGCLTSAAMFFGLVMNFSFMLAGTVSHNPTDILMGFIILAAGANAGKYGLDRYVLPFINKAVLKKEHQLQN</sequence>
<dbReference type="AlphaFoldDB" id="A0A3D8GME6"/>
<evidence type="ECO:0000256" key="4">
    <source>
        <dbReference type="ARBA" id="ARBA00023136"/>
    </source>
</evidence>
<organism evidence="6 7">
    <name type="scientific">Neobacillus piezotolerans</name>
    <dbReference type="NCBI Taxonomy" id="2259171"/>
    <lineage>
        <taxon>Bacteria</taxon>
        <taxon>Bacillati</taxon>
        <taxon>Bacillota</taxon>
        <taxon>Bacilli</taxon>
        <taxon>Bacillales</taxon>
        <taxon>Bacillaceae</taxon>
        <taxon>Neobacillus</taxon>
    </lineage>
</organism>
<reference evidence="6 7" key="1">
    <citation type="submission" date="2018-07" db="EMBL/GenBank/DDBJ databases">
        <title>Bacillus sp. YLB-04 draft genome sequence.</title>
        <authorList>
            <person name="Yu L."/>
            <person name="Tang X."/>
        </authorList>
    </citation>
    <scope>NUCLEOTIDE SEQUENCE [LARGE SCALE GENOMIC DNA]</scope>
    <source>
        <strain evidence="6 7">YLB-04</strain>
    </source>
</reference>
<evidence type="ECO:0000313" key="7">
    <source>
        <dbReference type="Proteomes" id="UP000257144"/>
    </source>
</evidence>
<gene>
    <name evidence="6" type="ORF">DRW41_18085</name>
</gene>
<dbReference type="Pfam" id="PF07681">
    <property type="entry name" value="DoxX"/>
    <property type="match status" value="1"/>
</dbReference>
<dbReference type="OrthoDB" id="26941at2"/>
<dbReference type="InterPro" id="IPR032808">
    <property type="entry name" value="DoxX"/>
</dbReference>
<evidence type="ECO:0000256" key="3">
    <source>
        <dbReference type="ARBA" id="ARBA00022989"/>
    </source>
</evidence>
<comment type="caution">
    <text evidence="6">The sequence shown here is derived from an EMBL/GenBank/DDBJ whole genome shotgun (WGS) entry which is preliminary data.</text>
</comment>
<keyword evidence="3 5" id="KW-1133">Transmembrane helix</keyword>
<dbReference type="GO" id="GO:0016020">
    <property type="term" value="C:membrane"/>
    <property type="evidence" value="ECO:0007669"/>
    <property type="project" value="UniProtKB-SubCell"/>
</dbReference>
<evidence type="ECO:0000256" key="2">
    <source>
        <dbReference type="ARBA" id="ARBA00022692"/>
    </source>
</evidence>
<dbReference type="PANTHER" id="PTHR39157:SF1">
    <property type="entry name" value="DOXX FAMILY PROTEIN"/>
    <property type="match status" value="1"/>
</dbReference>
<name>A0A3D8GME6_9BACI</name>